<evidence type="ECO:0000313" key="2">
    <source>
        <dbReference type="EMBL" id="MEF3835407.1"/>
    </source>
</evidence>
<comment type="caution">
    <text evidence="2">The sequence shown here is derived from an EMBL/GenBank/DDBJ whole genome shotgun (WGS) entry which is preliminary data.</text>
</comment>
<protein>
    <submittedName>
        <fullName evidence="2">AMP-binding protein</fullName>
    </submittedName>
</protein>
<dbReference type="SUPFAM" id="SSF56801">
    <property type="entry name" value="Acetyl-CoA synthetase-like"/>
    <property type="match status" value="1"/>
</dbReference>
<proteinExistence type="predicted"/>
<name>A0ABU7XZR6_9FLAO</name>
<keyword evidence="3" id="KW-1185">Reference proteome</keyword>
<dbReference type="Gene3D" id="3.30.300.30">
    <property type="match status" value="1"/>
</dbReference>
<dbReference type="PANTHER" id="PTHR45527:SF1">
    <property type="entry name" value="FATTY ACID SYNTHASE"/>
    <property type="match status" value="1"/>
</dbReference>
<dbReference type="InterPro" id="IPR045851">
    <property type="entry name" value="AMP-bd_C_sf"/>
</dbReference>
<dbReference type="PROSITE" id="PS00455">
    <property type="entry name" value="AMP_BINDING"/>
    <property type="match status" value="1"/>
</dbReference>
<gene>
    <name evidence="2" type="ORF">N1F79_19950</name>
</gene>
<evidence type="ECO:0000313" key="3">
    <source>
        <dbReference type="Proteomes" id="UP001337305"/>
    </source>
</evidence>
<dbReference type="RefSeq" id="WP_303307693.1">
    <property type="nucleotide sequence ID" value="NZ_JAODOP010000004.1"/>
</dbReference>
<dbReference type="InterPro" id="IPR000873">
    <property type="entry name" value="AMP-dep_synth/lig_dom"/>
</dbReference>
<dbReference type="EMBL" id="JAODOP010000004">
    <property type="protein sequence ID" value="MEF3835407.1"/>
    <property type="molecule type" value="Genomic_DNA"/>
</dbReference>
<dbReference type="Gene3D" id="3.40.50.12780">
    <property type="entry name" value="N-terminal domain of ligase-like"/>
    <property type="match status" value="1"/>
</dbReference>
<sequence>MNLILSLRDSFLKNKNKNAFCINDVFYTYQDLLKCIIKIRKIINSDIVHDEKIIGLATNNDLETYATICSLWMEGKAYIPVNPTAPISRNVEILDSINVKTIFDSSSKTDFTAFKVLNINEVAEDNVALLESINFNENNIAYVLFTSGSTGSPKGIPISFKNLNALITELDIDKEYKLNSSDRCLQMYDLTFDASLTALLPALLVGACAYTVSSNSIKYLYVYKLLEQYKLTVLKMVPSIIYYLRPYFSEIHAPSVRYSIFGGEKLYENIVHEWSKCIPNSTVLNHYGPTEFTVCSGYYNFKLNEENKSHNGVLSIGKPFKNVDYIILDNDGHVVSDNVEGELCLSGNQLTNGYWKNNKLNEVSFFMHKTESGEVKRFYKTGDICLRNQEGNYMYIGRKDFQVKIGGYRVELGEIEYHVRNHVSTKSKNISVIDVKNSNNNDELILIVESAKFDTKGLLDYLSIKLADYMVPKKVFFIDNFPHNSNGKLDRNKLRSLINN</sequence>
<dbReference type="Pfam" id="PF00501">
    <property type="entry name" value="AMP-binding"/>
    <property type="match status" value="1"/>
</dbReference>
<dbReference type="InterPro" id="IPR042099">
    <property type="entry name" value="ANL_N_sf"/>
</dbReference>
<dbReference type="InterPro" id="IPR020845">
    <property type="entry name" value="AMP-binding_CS"/>
</dbReference>
<feature type="domain" description="AMP-dependent synthetase/ligase" evidence="1">
    <location>
        <begin position="13"/>
        <end position="355"/>
    </location>
</feature>
<evidence type="ECO:0000259" key="1">
    <source>
        <dbReference type="Pfam" id="PF00501"/>
    </source>
</evidence>
<dbReference type="Proteomes" id="UP001337305">
    <property type="component" value="Unassembled WGS sequence"/>
</dbReference>
<reference evidence="2 3" key="1">
    <citation type="submission" date="2022-09" db="EMBL/GenBank/DDBJ databases">
        <title>Genome sequencing of Flavivirga sp. MEBiC05379.</title>
        <authorList>
            <person name="Oh H.-M."/>
            <person name="Kwon K.K."/>
            <person name="Park M.J."/>
            <person name="Yang S.-H."/>
        </authorList>
    </citation>
    <scope>NUCLEOTIDE SEQUENCE [LARGE SCALE GENOMIC DNA]</scope>
    <source>
        <strain evidence="2 3">MEBiC05379</strain>
    </source>
</reference>
<dbReference type="PANTHER" id="PTHR45527">
    <property type="entry name" value="NONRIBOSOMAL PEPTIDE SYNTHETASE"/>
    <property type="match status" value="1"/>
</dbReference>
<organism evidence="2 3">
    <name type="scientific">Flavivirga spongiicola</name>
    <dbReference type="NCBI Taxonomy" id="421621"/>
    <lineage>
        <taxon>Bacteria</taxon>
        <taxon>Pseudomonadati</taxon>
        <taxon>Bacteroidota</taxon>
        <taxon>Flavobacteriia</taxon>
        <taxon>Flavobacteriales</taxon>
        <taxon>Flavobacteriaceae</taxon>
        <taxon>Flavivirga</taxon>
    </lineage>
</organism>
<accession>A0ABU7XZR6</accession>